<feature type="region of interest" description="Disordered" evidence="2">
    <location>
        <begin position="34"/>
        <end position="66"/>
    </location>
</feature>
<evidence type="ECO:0000256" key="1">
    <source>
        <dbReference type="ARBA" id="ARBA00022729"/>
    </source>
</evidence>
<proteinExistence type="predicted"/>
<dbReference type="InterPro" id="IPR006311">
    <property type="entry name" value="TAT_signal"/>
</dbReference>
<comment type="caution">
    <text evidence="4">The sequence shown here is derived from an EMBL/GenBank/DDBJ whole genome shotgun (WGS) entry which is preliminary data.</text>
</comment>
<dbReference type="Proteomes" id="UP000032582">
    <property type="component" value="Unassembled WGS sequence"/>
</dbReference>
<evidence type="ECO:0000313" key="5">
    <source>
        <dbReference type="Proteomes" id="UP000032582"/>
    </source>
</evidence>
<dbReference type="NCBIfam" id="TIGR01409">
    <property type="entry name" value="TAT_signal_seq"/>
    <property type="match status" value="1"/>
</dbReference>
<dbReference type="PROSITE" id="PS51318">
    <property type="entry name" value="TAT"/>
    <property type="match status" value="1"/>
</dbReference>
<evidence type="ECO:0000256" key="2">
    <source>
        <dbReference type="SAM" id="MobiDB-lite"/>
    </source>
</evidence>
<evidence type="ECO:0000313" key="4">
    <source>
        <dbReference type="EMBL" id="KJF77260.1"/>
    </source>
</evidence>
<feature type="chain" id="PRO_5002332649" evidence="3">
    <location>
        <begin position="36"/>
        <end position="66"/>
    </location>
</feature>
<reference evidence="4 5" key="1">
    <citation type="submission" date="2015-02" db="EMBL/GenBank/DDBJ databases">
        <title>Whole genome shotgun sequencing of cultured foodborne pathogen.</title>
        <authorList>
            <person name="Timme R."/>
            <person name="Allard M.W."/>
            <person name="Strain E."/>
            <person name="Evans P.S."/>
            <person name="Brown E."/>
        </authorList>
    </citation>
    <scope>NUCLEOTIDE SEQUENCE [LARGE SCALE GENOMIC DNA]</scope>
    <source>
        <strain evidence="4 5">GCSL-TSO-24</strain>
    </source>
</reference>
<evidence type="ECO:0000256" key="3">
    <source>
        <dbReference type="SAM" id="SignalP"/>
    </source>
</evidence>
<feature type="signal peptide" evidence="3">
    <location>
        <begin position="1"/>
        <end position="35"/>
    </location>
</feature>
<dbReference type="InterPro" id="IPR019546">
    <property type="entry name" value="TAT_signal_bac_arc"/>
</dbReference>
<dbReference type="EMBL" id="JZSH01000170">
    <property type="protein sequence ID" value="KJF77260.1"/>
    <property type="molecule type" value="Genomic_DNA"/>
</dbReference>
<feature type="non-terminal residue" evidence="4">
    <location>
        <position position="66"/>
    </location>
</feature>
<sequence>MSDRQKTGVTRRSFLKWTSAASAMAALPLSRQLHAATPAPAPTTPAQLSAAETGKAGTEWSALDRR</sequence>
<dbReference type="Pfam" id="PF10518">
    <property type="entry name" value="TAT_signal"/>
    <property type="match status" value="1"/>
</dbReference>
<organism evidence="4 5">
    <name type="scientific">Morganella morganii</name>
    <name type="common">Proteus morganii</name>
    <dbReference type="NCBI Taxonomy" id="582"/>
    <lineage>
        <taxon>Bacteria</taxon>
        <taxon>Pseudomonadati</taxon>
        <taxon>Pseudomonadota</taxon>
        <taxon>Gammaproteobacteria</taxon>
        <taxon>Enterobacterales</taxon>
        <taxon>Morganellaceae</taxon>
        <taxon>Morganella</taxon>
    </lineage>
</organism>
<gene>
    <name evidence="4" type="ORF">UA45_13800</name>
</gene>
<accession>A0A0D8L5T1</accession>
<keyword evidence="1 3" id="KW-0732">Signal</keyword>
<protein>
    <submittedName>
        <fullName evidence="4">Uncharacterized protein</fullName>
    </submittedName>
</protein>
<name>A0A0D8L5T1_MORMO</name>
<dbReference type="AlphaFoldDB" id="A0A0D8L5T1"/>